<dbReference type="PANTHER" id="PTHR40277">
    <property type="entry name" value="BLL5419 PROTEIN"/>
    <property type="match status" value="1"/>
</dbReference>
<evidence type="ECO:0000313" key="9">
    <source>
        <dbReference type="EMBL" id="CAB5026517.1"/>
    </source>
</evidence>
<feature type="transmembrane region" description="Helical" evidence="6">
    <location>
        <begin position="149"/>
        <end position="166"/>
    </location>
</feature>
<keyword evidence="4 6" id="KW-1133">Transmembrane helix</keyword>
<reference evidence="7" key="1">
    <citation type="submission" date="2020-05" db="EMBL/GenBank/DDBJ databases">
        <authorList>
            <person name="Chiriac C."/>
            <person name="Salcher M."/>
            <person name="Ghai R."/>
            <person name="Kavagutti S V."/>
        </authorList>
    </citation>
    <scope>NUCLEOTIDE SEQUENCE</scope>
</reference>
<accession>A0A6J6NT17</accession>
<comment type="subcellular location">
    <subcellularLocation>
        <location evidence="1">Cell membrane</location>
        <topology evidence="1">Multi-pass membrane protein</topology>
    </subcellularLocation>
</comment>
<keyword evidence="3 6" id="KW-0812">Transmembrane</keyword>
<evidence type="ECO:0000256" key="3">
    <source>
        <dbReference type="ARBA" id="ARBA00022692"/>
    </source>
</evidence>
<dbReference type="PANTHER" id="PTHR40277:SF1">
    <property type="entry name" value="BLL5419 PROTEIN"/>
    <property type="match status" value="1"/>
</dbReference>
<feature type="transmembrane region" description="Helical" evidence="6">
    <location>
        <begin position="172"/>
        <end position="197"/>
    </location>
</feature>
<sequence>MDEVEREEALLEIDGTRLAAQLPQNNWRSVLVRFLISFAFLSLLFWRLPDVSLGDVIPEISSAAVVWVLVAVVVHIIAYGLQTVRWSTVSTTLGIGLPFRRMFSHLLAGEFVSNALPTSFGGDVVRVRRQGQDTGDFADAFAATALERLTGWLVLPFISTAAMLIHPEFLQLGTASIVAVAINISTVAALIGILWAAGHKRGAGRLIGRSGWQRYLAAVHLGVLAFKHQRVRIFEVLIAGLGFQFLQCVSVYAAGRALNIDQVTLLAALAFFPPTAIAQNLPFALGGLGVREAVFVLFFGALGVPDATAIALGLLVYLIFVAASLAGAPSFAFGRARTKRTDLVGET</sequence>
<dbReference type="AlphaFoldDB" id="A0A6J6NT17"/>
<protein>
    <submittedName>
        <fullName evidence="7">Unannotated protein</fullName>
    </submittedName>
</protein>
<dbReference type="InterPro" id="IPR022791">
    <property type="entry name" value="L-PG_synthase/AglD"/>
</dbReference>
<dbReference type="Pfam" id="PF03706">
    <property type="entry name" value="LPG_synthase_TM"/>
    <property type="match status" value="1"/>
</dbReference>
<dbReference type="EMBL" id="CAEZXS010000013">
    <property type="protein sequence ID" value="CAB4687874.1"/>
    <property type="molecule type" value="Genomic_DNA"/>
</dbReference>
<proteinExistence type="predicted"/>
<evidence type="ECO:0000256" key="4">
    <source>
        <dbReference type="ARBA" id="ARBA00022989"/>
    </source>
</evidence>
<evidence type="ECO:0000256" key="2">
    <source>
        <dbReference type="ARBA" id="ARBA00022475"/>
    </source>
</evidence>
<evidence type="ECO:0000256" key="1">
    <source>
        <dbReference type="ARBA" id="ARBA00004651"/>
    </source>
</evidence>
<feature type="transmembrane region" description="Helical" evidence="6">
    <location>
        <begin position="310"/>
        <end position="333"/>
    </location>
</feature>
<dbReference type="GO" id="GO:0005886">
    <property type="term" value="C:plasma membrane"/>
    <property type="evidence" value="ECO:0007669"/>
    <property type="project" value="UniProtKB-SubCell"/>
</dbReference>
<evidence type="ECO:0000313" key="7">
    <source>
        <dbReference type="EMBL" id="CAB4687874.1"/>
    </source>
</evidence>
<feature type="transmembrane region" description="Helical" evidence="6">
    <location>
        <begin position="30"/>
        <end position="48"/>
    </location>
</feature>
<evidence type="ECO:0000256" key="5">
    <source>
        <dbReference type="ARBA" id="ARBA00023136"/>
    </source>
</evidence>
<evidence type="ECO:0000256" key="6">
    <source>
        <dbReference type="SAM" id="Phobius"/>
    </source>
</evidence>
<name>A0A6J6NT17_9ZZZZ</name>
<organism evidence="7">
    <name type="scientific">freshwater metagenome</name>
    <dbReference type="NCBI Taxonomy" id="449393"/>
    <lineage>
        <taxon>unclassified sequences</taxon>
        <taxon>metagenomes</taxon>
        <taxon>ecological metagenomes</taxon>
    </lineage>
</organism>
<dbReference type="EMBL" id="CAFBPW010000015">
    <property type="protein sequence ID" value="CAB5026517.1"/>
    <property type="molecule type" value="Genomic_DNA"/>
</dbReference>
<keyword evidence="5 6" id="KW-0472">Membrane</keyword>
<feature type="transmembrane region" description="Helical" evidence="6">
    <location>
        <begin position="233"/>
        <end position="254"/>
    </location>
</feature>
<gene>
    <name evidence="7" type="ORF">UFOPK2582_00222</name>
    <name evidence="8" type="ORF">UFOPK3914_01673</name>
    <name evidence="9" type="ORF">UFOPK4173_00255</name>
</gene>
<feature type="transmembrane region" description="Helical" evidence="6">
    <location>
        <begin position="60"/>
        <end position="81"/>
    </location>
</feature>
<keyword evidence="2" id="KW-1003">Cell membrane</keyword>
<dbReference type="NCBIfam" id="TIGR00374">
    <property type="entry name" value="flippase-like domain"/>
    <property type="match status" value="1"/>
</dbReference>
<dbReference type="EMBL" id="CAFBOG010000194">
    <property type="protein sequence ID" value="CAB4992465.1"/>
    <property type="molecule type" value="Genomic_DNA"/>
</dbReference>
<evidence type="ECO:0000313" key="8">
    <source>
        <dbReference type="EMBL" id="CAB4992465.1"/>
    </source>
</evidence>